<feature type="region of interest" description="Disordered" evidence="1">
    <location>
        <begin position="386"/>
        <end position="417"/>
    </location>
</feature>
<dbReference type="AlphaFoldDB" id="A0A1V8SG34"/>
<name>A0A1V8SG34_9PEZI</name>
<dbReference type="Gene3D" id="3.40.50.720">
    <property type="entry name" value="NAD(P)-binding Rossmann-like Domain"/>
    <property type="match status" value="1"/>
</dbReference>
<dbReference type="PANTHER" id="PTHR43313">
    <property type="entry name" value="SHORT-CHAIN DEHYDROGENASE/REDUCTASE FAMILY 9C"/>
    <property type="match status" value="1"/>
</dbReference>
<dbReference type="Pfam" id="PF08643">
    <property type="entry name" value="DUF1776"/>
    <property type="match status" value="2"/>
</dbReference>
<accession>A0A1V8SG34</accession>
<dbReference type="OrthoDB" id="5308060at2759"/>
<dbReference type="Proteomes" id="UP000192596">
    <property type="component" value="Unassembled WGS sequence"/>
</dbReference>
<proteinExistence type="predicted"/>
<dbReference type="SUPFAM" id="SSF51735">
    <property type="entry name" value="NAD(P)-binding Rossmann-fold domains"/>
    <property type="match status" value="1"/>
</dbReference>
<evidence type="ECO:0000313" key="3">
    <source>
        <dbReference type="EMBL" id="OQN97801.1"/>
    </source>
</evidence>
<evidence type="ECO:0000256" key="1">
    <source>
        <dbReference type="SAM" id="MobiDB-lite"/>
    </source>
</evidence>
<dbReference type="InterPro" id="IPR036291">
    <property type="entry name" value="NAD(P)-bd_dom_sf"/>
</dbReference>
<feature type="transmembrane region" description="Helical" evidence="2">
    <location>
        <begin position="71"/>
        <end position="91"/>
    </location>
</feature>
<protein>
    <recommendedName>
        <fullName evidence="5">DUF1776-domain-containing protein</fullName>
    </recommendedName>
</protein>
<dbReference type="STRING" id="1507870.A0A1V8SG34"/>
<sequence>MSDAQHFFDLARSQFNSLTTDIEHHFDLVASQLRQYLPSETASFIRSPPPPRLSPPTTLQLLTRWVDKHRAVSAAIAAFALTGSVSAALYVQQRRSHRKRRARKSPSGARTDVVVLAGATASPLASALVLDLERKGFVVYVLVGSTEEEGYIRSLSRADLIPLPVALGDSYQAQEQIARFRGLLEREHVAFEGAVPHHLDFRGLVLVPDTGSCVAERIEDIGSEEWSDALNAKVLNTVATTQLFLPALIAQKAKVLLLTPSITPALSPPGHALENTTHAALSAFAATLSAEMAEQETGVGVTHFKLGNIDIPSVTAKQRRDGQVASRLRATPLRRLNDAVFDALTTSRPSRTWRVGRGSLAYHVIGAVAPAGVVGWMLSLGNRRQEDSGFASDRMGSSQGSLTWEKIEEEGSERASP</sequence>
<gene>
    <name evidence="3" type="ORF">B0A48_16122</name>
</gene>
<reference evidence="4" key="1">
    <citation type="submission" date="2017-03" db="EMBL/GenBank/DDBJ databases">
        <title>Genomes of endolithic fungi from Antarctica.</title>
        <authorList>
            <person name="Coleine C."/>
            <person name="Masonjones S."/>
            <person name="Stajich J.E."/>
        </authorList>
    </citation>
    <scope>NUCLEOTIDE SEQUENCE [LARGE SCALE GENOMIC DNA]</scope>
    <source>
        <strain evidence="4">CCFEE 5527</strain>
    </source>
</reference>
<comment type="caution">
    <text evidence="3">The sequence shown here is derived from an EMBL/GenBank/DDBJ whole genome shotgun (WGS) entry which is preliminary data.</text>
</comment>
<keyword evidence="2" id="KW-1133">Transmembrane helix</keyword>
<organism evidence="3 4">
    <name type="scientific">Cryoendolithus antarcticus</name>
    <dbReference type="NCBI Taxonomy" id="1507870"/>
    <lineage>
        <taxon>Eukaryota</taxon>
        <taxon>Fungi</taxon>
        <taxon>Dikarya</taxon>
        <taxon>Ascomycota</taxon>
        <taxon>Pezizomycotina</taxon>
        <taxon>Dothideomycetes</taxon>
        <taxon>Dothideomycetidae</taxon>
        <taxon>Cladosporiales</taxon>
        <taxon>Cladosporiaceae</taxon>
        <taxon>Cryoendolithus</taxon>
    </lineage>
</organism>
<dbReference type="InterPro" id="IPR013952">
    <property type="entry name" value="DUF1776_fun"/>
</dbReference>
<dbReference type="PANTHER" id="PTHR43313:SF1">
    <property type="entry name" value="3BETA-HYDROXYSTEROID DEHYDROGENASE DHS-16"/>
    <property type="match status" value="1"/>
</dbReference>
<feature type="transmembrane region" description="Helical" evidence="2">
    <location>
        <begin position="360"/>
        <end position="378"/>
    </location>
</feature>
<evidence type="ECO:0008006" key="5">
    <source>
        <dbReference type="Google" id="ProtNLM"/>
    </source>
</evidence>
<evidence type="ECO:0000256" key="2">
    <source>
        <dbReference type="SAM" id="Phobius"/>
    </source>
</evidence>
<evidence type="ECO:0000313" key="4">
    <source>
        <dbReference type="Proteomes" id="UP000192596"/>
    </source>
</evidence>
<dbReference type="EMBL" id="NAJO01000051">
    <property type="protein sequence ID" value="OQN97801.1"/>
    <property type="molecule type" value="Genomic_DNA"/>
</dbReference>
<keyword evidence="4" id="KW-1185">Reference proteome</keyword>
<keyword evidence="2" id="KW-0472">Membrane</keyword>
<dbReference type="InParanoid" id="A0A1V8SG34"/>
<keyword evidence="2" id="KW-0812">Transmembrane</keyword>